<name>E0TH96_PARBH</name>
<evidence type="ECO:0000256" key="1">
    <source>
        <dbReference type="ARBA" id="ARBA00022603"/>
    </source>
</evidence>
<dbReference type="EMBL" id="CP002156">
    <property type="protein sequence ID" value="ADM10186.1"/>
    <property type="molecule type" value="Genomic_DNA"/>
</dbReference>
<dbReference type="STRING" id="314260.PB2503_10674"/>
<accession>E0TH96</accession>
<dbReference type="InterPro" id="IPR013123">
    <property type="entry name" value="SpoU_subst-bd"/>
</dbReference>
<evidence type="ECO:0000259" key="3">
    <source>
        <dbReference type="SMART" id="SM00967"/>
    </source>
</evidence>
<reference evidence="5" key="1">
    <citation type="submission" date="2010-08" db="EMBL/GenBank/DDBJ databases">
        <title>Genome sequence of Parvularcula bermudensis HTCC2503.</title>
        <authorList>
            <person name="Kang D.-M."/>
            <person name="Oh H.-M."/>
            <person name="Cho J.-C."/>
        </authorList>
    </citation>
    <scope>NUCLEOTIDE SEQUENCE [LARGE SCALE GENOMIC DNA]</scope>
    <source>
        <strain evidence="5">ATCC BAA-594 / HTCC2503 / KCTC 12087</strain>
    </source>
</reference>
<dbReference type="Pfam" id="PF08032">
    <property type="entry name" value="SpoU_sub_bind"/>
    <property type="match status" value="1"/>
</dbReference>
<dbReference type="PANTHER" id="PTHR46429">
    <property type="entry name" value="23S RRNA (GUANOSINE-2'-O-)-METHYLTRANSFERASE RLMB"/>
    <property type="match status" value="1"/>
</dbReference>
<reference evidence="4 5" key="2">
    <citation type="journal article" date="2011" name="J. Bacteriol.">
        <title>Complete genome sequence of strain HTCC2503T of Parvularcula bermudensis, the type species of the order "Parvularculales" in the class Alphaproteobacteria.</title>
        <authorList>
            <person name="Oh H.M."/>
            <person name="Kang I."/>
            <person name="Vergin K.L."/>
            <person name="Kang D."/>
            <person name="Rhee K.H."/>
            <person name="Giovannoni S.J."/>
            <person name="Cho J.C."/>
        </authorList>
    </citation>
    <scope>NUCLEOTIDE SEQUENCE [LARGE SCALE GENOMIC DNA]</scope>
    <source>
        <strain evidence="5">ATCC BAA-594 / HTCC2503 / KCTC 12087</strain>
    </source>
</reference>
<evidence type="ECO:0000313" key="5">
    <source>
        <dbReference type="Proteomes" id="UP000001302"/>
    </source>
</evidence>
<dbReference type="InterPro" id="IPR004441">
    <property type="entry name" value="rRNA_MeTrfase_TrmH"/>
</dbReference>
<dbReference type="SUPFAM" id="SSF75217">
    <property type="entry name" value="alpha/beta knot"/>
    <property type="match status" value="1"/>
</dbReference>
<dbReference type="PANTHER" id="PTHR46429:SF1">
    <property type="entry name" value="23S RRNA (GUANOSINE-2'-O-)-METHYLTRANSFERASE RLMB"/>
    <property type="match status" value="1"/>
</dbReference>
<dbReference type="InterPro" id="IPR029026">
    <property type="entry name" value="tRNA_m1G_MTases_N"/>
</dbReference>
<dbReference type="CDD" id="cd18103">
    <property type="entry name" value="SpoU-like_RlmB"/>
    <property type="match status" value="1"/>
</dbReference>
<dbReference type="eggNOG" id="COG0566">
    <property type="taxonomic scope" value="Bacteria"/>
</dbReference>
<sequence length="243" mass="25688">MSQRRAPPIEPLWLYGRHTVEAALGNPQRHQVKLLATRNALGWLKERGRTITIDPVTPKDIDKALPPGAVHQGLAMLANPLPSPSLAEILENGETGPLLVLDQITDPQNIGALFRLAAAFSAKAVIAQDRRTPPLGGPLAKAATGAVECVPFIPVVNISRALEAIREKHIPIFGLAGEGALSLRDTAPTRTCALVLGAEGKGLRPGVRAVCDQLVAIPIDPQIESLNVATAAAISLYHLGREG</sequence>
<organism evidence="4 5">
    <name type="scientific">Parvularcula bermudensis (strain ATCC BAA-594 / HTCC2503 / KCTC 12087)</name>
    <dbReference type="NCBI Taxonomy" id="314260"/>
    <lineage>
        <taxon>Bacteria</taxon>
        <taxon>Pseudomonadati</taxon>
        <taxon>Pseudomonadota</taxon>
        <taxon>Alphaproteobacteria</taxon>
        <taxon>Parvularculales</taxon>
        <taxon>Parvularculaceae</taxon>
        <taxon>Parvularcula</taxon>
    </lineage>
</organism>
<dbReference type="GO" id="GO:0005829">
    <property type="term" value="C:cytosol"/>
    <property type="evidence" value="ECO:0007669"/>
    <property type="project" value="TreeGrafter"/>
</dbReference>
<dbReference type="SUPFAM" id="SSF55315">
    <property type="entry name" value="L30e-like"/>
    <property type="match status" value="1"/>
</dbReference>
<gene>
    <name evidence="4" type="ordered locus">PB2503_10674</name>
</gene>
<keyword evidence="2" id="KW-0808">Transferase</keyword>
<dbReference type="OrthoDB" id="9785673at2"/>
<dbReference type="AlphaFoldDB" id="E0TH96"/>
<dbReference type="Proteomes" id="UP000001302">
    <property type="component" value="Chromosome"/>
</dbReference>
<dbReference type="InterPro" id="IPR029064">
    <property type="entry name" value="Ribosomal_eL30-like_sf"/>
</dbReference>
<dbReference type="GO" id="GO:0008173">
    <property type="term" value="F:RNA methyltransferase activity"/>
    <property type="evidence" value="ECO:0007669"/>
    <property type="project" value="InterPro"/>
</dbReference>
<feature type="domain" description="RNA 2-O ribose methyltransferase substrate binding" evidence="3">
    <location>
        <begin position="13"/>
        <end position="84"/>
    </location>
</feature>
<evidence type="ECO:0000313" key="4">
    <source>
        <dbReference type="EMBL" id="ADM10186.1"/>
    </source>
</evidence>
<dbReference type="InterPro" id="IPR029028">
    <property type="entry name" value="Alpha/beta_knot_MTases"/>
</dbReference>
<protein>
    <submittedName>
        <fullName evidence="4">rRNA methylase</fullName>
    </submittedName>
</protein>
<dbReference type="InterPro" id="IPR001537">
    <property type="entry name" value="SpoU_MeTrfase"/>
</dbReference>
<dbReference type="Gene3D" id="3.40.1280.10">
    <property type="match status" value="1"/>
</dbReference>
<dbReference type="Pfam" id="PF00588">
    <property type="entry name" value="SpoU_methylase"/>
    <property type="match status" value="1"/>
</dbReference>
<evidence type="ECO:0000256" key="2">
    <source>
        <dbReference type="ARBA" id="ARBA00022679"/>
    </source>
</evidence>
<dbReference type="SMART" id="SM00967">
    <property type="entry name" value="SpoU_sub_bind"/>
    <property type="match status" value="1"/>
</dbReference>
<dbReference type="GO" id="GO:0003723">
    <property type="term" value="F:RNA binding"/>
    <property type="evidence" value="ECO:0007669"/>
    <property type="project" value="InterPro"/>
</dbReference>
<proteinExistence type="predicted"/>
<dbReference type="GO" id="GO:0032259">
    <property type="term" value="P:methylation"/>
    <property type="evidence" value="ECO:0007669"/>
    <property type="project" value="UniProtKB-KW"/>
</dbReference>
<keyword evidence="1 4" id="KW-0489">Methyltransferase</keyword>
<keyword evidence="5" id="KW-1185">Reference proteome</keyword>
<dbReference type="GO" id="GO:0006396">
    <property type="term" value="P:RNA processing"/>
    <property type="evidence" value="ECO:0007669"/>
    <property type="project" value="InterPro"/>
</dbReference>
<dbReference type="HOGENOM" id="CLU_021322_0_2_5"/>
<dbReference type="KEGG" id="pbr:PB2503_10674"/>
<dbReference type="RefSeq" id="WP_013301160.1">
    <property type="nucleotide sequence ID" value="NC_014414.1"/>
</dbReference>